<dbReference type="RefSeq" id="WP_172832982.1">
    <property type="nucleotide sequence ID" value="NZ_LT629777.1"/>
</dbReference>
<dbReference type="Proteomes" id="UP000199524">
    <property type="component" value="Chromosome I"/>
</dbReference>
<dbReference type="GeneID" id="300210765"/>
<dbReference type="EMBL" id="LT629777">
    <property type="protein sequence ID" value="SDT23132.1"/>
    <property type="molecule type" value="Genomic_DNA"/>
</dbReference>
<protein>
    <submittedName>
        <fullName evidence="1">Uncharacterized protein</fullName>
    </submittedName>
</protein>
<reference evidence="2" key="1">
    <citation type="submission" date="2016-10" db="EMBL/GenBank/DDBJ databases">
        <authorList>
            <person name="Varghese N."/>
            <person name="Submissions S."/>
        </authorList>
    </citation>
    <scope>NUCLEOTIDE SEQUENCE [LARGE SCALE GENOMIC DNA]</scope>
    <source>
        <strain evidence="2">ATCC 23835</strain>
    </source>
</reference>
<dbReference type="AlphaFoldDB" id="A0A1H1YP79"/>
<evidence type="ECO:0000313" key="2">
    <source>
        <dbReference type="Proteomes" id="UP000199524"/>
    </source>
</evidence>
<name>A0A1H1YP79_9PSED</name>
<proteinExistence type="predicted"/>
<accession>A0A1H1YP79</accession>
<organism evidence="1 2">
    <name type="scientific">Pseudomonas asplenii</name>
    <dbReference type="NCBI Taxonomy" id="53407"/>
    <lineage>
        <taxon>Bacteria</taxon>
        <taxon>Pseudomonadati</taxon>
        <taxon>Pseudomonadota</taxon>
        <taxon>Gammaproteobacteria</taxon>
        <taxon>Pseudomonadales</taxon>
        <taxon>Pseudomonadaceae</taxon>
        <taxon>Pseudomonas</taxon>
    </lineage>
</organism>
<sequence>MPIDIRGGLGGASVQSISGPPIERARCDVTLLGRSLETVRNTQTYSSILQRAPRPVPAVTPSSLKAVPCVDGTVANRLQGAANVAGCQVIEPSSSIKPPVFNGLLGGFANTSALCRFGVSVREGLSSAGYDNVEPILQGSAVTGKNFRTGQAFDVRRISDFDVALAGPTILEKAESLGIGLRSGGRRTGPLAARDLKRLGLDDLADRLSRQAGREVNFMIFGSVALATSRAPSVILPK</sequence>
<keyword evidence="2" id="KW-1185">Reference proteome</keyword>
<gene>
    <name evidence="1" type="ORF">SAMN05216598_4545</name>
</gene>
<evidence type="ECO:0000313" key="1">
    <source>
        <dbReference type="EMBL" id="SDT23132.1"/>
    </source>
</evidence>